<gene>
    <name evidence="1" type="ORF">BEN49_16915</name>
</gene>
<comment type="caution">
    <text evidence="1">The sequence shown here is derived from an EMBL/GenBank/DDBJ whole genome shotgun (WGS) entry which is preliminary data.</text>
</comment>
<evidence type="ECO:0000313" key="1">
    <source>
        <dbReference type="EMBL" id="OGX92185.1"/>
    </source>
</evidence>
<protein>
    <submittedName>
        <fullName evidence="1">Uncharacterized protein</fullName>
    </submittedName>
</protein>
<sequence>MDVKYLSDDKGKITGVFLSIEDWEQLQKQYNISLTAAGGPNAQLQNGLSAALAKAKPSAEDEA</sequence>
<dbReference type="EMBL" id="MDZA01000008">
    <property type="protein sequence ID" value="OGX92185.1"/>
    <property type="molecule type" value="Genomic_DNA"/>
</dbReference>
<dbReference type="Proteomes" id="UP000177506">
    <property type="component" value="Unassembled WGS sequence"/>
</dbReference>
<dbReference type="RefSeq" id="WP_070739269.1">
    <property type="nucleotide sequence ID" value="NZ_MDZA01000008.1"/>
</dbReference>
<reference evidence="1 2" key="1">
    <citation type="submission" date="2016-08" db="EMBL/GenBank/DDBJ databases">
        <title>Hymenobacter coccineus sp. nov., Hymenobacter lapidarius sp. nov. and Hymenobacter glacialis sp. nov., isolated from Antarctic soil.</title>
        <authorList>
            <person name="Sedlacek I."/>
            <person name="Kralova S."/>
            <person name="Kyrova K."/>
            <person name="Maslanova I."/>
            <person name="Stankova E."/>
            <person name="Vrbovska V."/>
            <person name="Nemec M."/>
            <person name="Bartak M."/>
            <person name="Svec P."/>
            <person name="Busse H.-J."/>
            <person name="Pantucek R."/>
        </authorList>
    </citation>
    <scope>NUCLEOTIDE SEQUENCE [LARGE SCALE GENOMIC DNA]</scope>
    <source>
        <strain evidence="1 2">CCM 8649</strain>
    </source>
</reference>
<organism evidence="1 2">
    <name type="scientific">Hymenobacter coccineus</name>
    <dbReference type="NCBI Taxonomy" id="1908235"/>
    <lineage>
        <taxon>Bacteria</taxon>
        <taxon>Pseudomonadati</taxon>
        <taxon>Bacteroidota</taxon>
        <taxon>Cytophagia</taxon>
        <taxon>Cytophagales</taxon>
        <taxon>Hymenobacteraceae</taxon>
        <taxon>Hymenobacter</taxon>
    </lineage>
</organism>
<dbReference type="OrthoDB" id="798979at2"/>
<proteinExistence type="predicted"/>
<name>A0A1G1TMZ3_9BACT</name>
<accession>A0A1G1TMZ3</accession>
<keyword evidence="2" id="KW-1185">Reference proteome</keyword>
<dbReference type="AlphaFoldDB" id="A0A1G1TMZ3"/>
<evidence type="ECO:0000313" key="2">
    <source>
        <dbReference type="Proteomes" id="UP000177506"/>
    </source>
</evidence>